<dbReference type="AlphaFoldDB" id="A0A4Q6I3K2"/>
<sequence length="666" mass="73854">MPEAANLEDRYLEQGAKPKARHGSKKTKASKKTSSPSSSAKSADVKSASQKSATTQDMKGKVSESGVKSSAEVESVGDVGKDVSDGKLQSSGFSEVSVSSTAGAEDVDKKQKSDVVAALSGTVPSKSSVPGHTEIKLSDYQVESKQSTSSKIPVSTVETTVQTTDIGVVGTTDTLSEAWQEVSHKSSKRKNKKKLTSVESSATAAVTSTVGITDIAGATGVATTDVEPVGKRMSGQEHQEPKAGDQYLKQGARPKIRVSKGASSTNDVGTKTSDGKKGTVASGTAVQEEPSLKYEEPALVDVKSDQKRAGVLSSVKVVSPKRHMVFSKFFEEGKEYVSLSEHTKKVREFRSGVEDFASMHMEYCINAIFGTFSVEQGKLKIKSNVQQMISSLTEKTEMCIFMIKIAALDHWLSRVANINIQNSIKYCASHWDDQSRIDMLLLDILKLGVENVRYHSRQTSELLQRYGRSIGKQNVFKLHSRHFYEELLKMYNELVDVPVQDLELKVLRNRLLLSCMMQFGRMYRVLHRVKQTIPKHKEKPIFFKGKMVEHYSPNFSYFCCHLRNTMSHLYDPGRKNFICTVHGLKYPSSLNVICDFRGLILDIQQHVDSRSMCFGVFIDSMVSRVERYLSSKMTLALVEQDILRYSVVVLSRYSTLGEDVRPSYEL</sequence>
<name>A0A4Q6I3K2_9RICK</name>
<reference evidence="2 3" key="1">
    <citation type="submission" date="2018-06" db="EMBL/GenBank/DDBJ databases">
        <title>Complete Genome Sequence of Ehrlichia minasensis Isolated From Cattle.</title>
        <authorList>
            <person name="Aguiar D.M."/>
            <person name="Araujo J.P.A.Jr."/>
            <person name="Nakazato L."/>
            <person name="Bard E."/>
            <person name="Cabezas-Cruz A."/>
        </authorList>
    </citation>
    <scope>NUCLEOTIDE SEQUENCE [LARGE SCALE GENOMIC DNA]</scope>
    <source>
        <strain evidence="2 3">B11</strain>
    </source>
</reference>
<feature type="region of interest" description="Disordered" evidence="1">
    <location>
        <begin position="180"/>
        <end position="202"/>
    </location>
</feature>
<accession>A0A4Q6I3K2</accession>
<dbReference type="RefSeq" id="WP_129992720.1">
    <property type="nucleotide sequence ID" value="NZ_QOHL01000024.1"/>
</dbReference>
<feature type="compositionally biased region" description="Low complexity" evidence="1">
    <location>
        <begin position="32"/>
        <end position="53"/>
    </location>
</feature>
<feature type="compositionally biased region" description="Basic and acidic residues" evidence="1">
    <location>
        <begin position="231"/>
        <end position="243"/>
    </location>
</feature>
<feature type="compositionally biased region" description="Basic residues" evidence="1">
    <location>
        <begin position="185"/>
        <end position="195"/>
    </location>
</feature>
<feature type="region of interest" description="Disordered" evidence="1">
    <location>
        <begin position="1"/>
        <end position="115"/>
    </location>
</feature>
<feature type="compositionally biased region" description="Polar residues" evidence="1">
    <location>
        <begin position="261"/>
        <end position="272"/>
    </location>
</feature>
<dbReference type="EMBL" id="QOHL01000024">
    <property type="protein sequence ID" value="RZB12411.1"/>
    <property type="molecule type" value="Genomic_DNA"/>
</dbReference>
<evidence type="ECO:0000313" key="3">
    <source>
        <dbReference type="Proteomes" id="UP000293377"/>
    </source>
</evidence>
<feature type="compositionally biased region" description="Low complexity" evidence="1">
    <location>
        <begin position="63"/>
        <end position="77"/>
    </location>
</feature>
<gene>
    <name evidence="2" type="ORF">DRF75_04285</name>
</gene>
<proteinExistence type="predicted"/>
<protein>
    <submittedName>
        <fullName evidence="2">DUF3514 domain-containing protein</fullName>
    </submittedName>
</protein>
<feature type="compositionally biased region" description="Low complexity" evidence="1">
    <location>
        <begin position="90"/>
        <end position="100"/>
    </location>
</feature>
<evidence type="ECO:0000256" key="1">
    <source>
        <dbReference type="SAM" id="MobiDB-lite"/>
    </source>
</evidence>
<keyword evidence="3" id="KW-1185">Reference proteome</keyword>
<organism evidence="2 3">
    <name type="scientific">Ehrlichia minasensis</name>
    <dbReference type="NCBI Taxonomy" id="1242993"/>
    <lineage>
        <taxon>Bacteria</taxon>
        <taxon>Pseudomonadati</taxon>
        <taxon>Pseudomonadota</taxon>
        <taxon>Alphaproteobacteria</taxon>
        <taxon>Rickettsiales</taxon>
        <taxon>Anaplasmataceae</taxon>
        <taxon>Ehrlichia</taxon>
    </lineage>
</organism>
<dbReference type="Proteomes" id="UP000293377">
    <property type="component" value="Unassembled WGS sequence"/>
</dbReference>
<comment type="caution">
    <text evidence="2">The sequence shown here is derived from an EMBL/GenBank/DDBJ whole genome shotgun (WGS) entry which is preliminary data.</text>
</comment>
<feature type="region of interest" description="Disordered" evidence="1">
    <location>
        <begin position="231"/>
        <end position="288"/>
    </location>
</feature>
<dbReference type="InterPro" id="IPR021902">
    <property type="entry name" value="DUF3514"/>
</dbReference>
<dbReference type="Pfam" id="PF12027">
    <property type="entry name" value="DUF3514"/>
    <property type="match status" value="1"/>
</dbReference>
<evidence type="ECO:0000313" key="2">
    <source>
        <dbReference type="EMBL" id="RZB12411.1"/>
    </source>
</evidence>
<feature type="compositionally biased region" description="Basic residues" evidence="1">
    <location>
        <begin position="18"/>
        <end position="31"/>
    </location>
</feature>